<accession>A0A182T173</accession>
<keyword evidence="4" id="KW-1185">Reference proteome</keyword>
<protein>
    <submittedName>
        <fullName evidence="3">Uncharacterized protein</fullName>
    </submittedName>
</protein>
<reference evidence="3" key="2">
    <citation type="submission" date="2020-05" db="UniProtKB">
        <authorList>
            <consortium name="EnsemblMetazoa"/>
        </authorList>
    </citation>
    <scope>IDENTIFICATION</scope>
    <source>
        <strain evidence="3">maculatus3</strain>
    </source>
</reference>
<feature type="compositionally biased region" description="Basic residues" evidence="1">
    <location>
        <begin position="40"/>
        <end position="50"/>
    </location>
</feature>
<evidence type="ECO:0000256" key="1">
    <source>
        <dbReference type="SAM" id="MobiDB-lite"/>
    </source>
</evidence>
<feature type="region of interest" description="Disordered" evidence="1">
    <location>
        <begin position="27"/>
        <end position="50"/>
    </location>
</feature>
<keyword evidence="2" id="KW-1133">Transmembrane helix</keyword>
<keyword evidence="2" id="KW-0472">Membrane</keyword>
<proteinExistence type="predicted"/>
<organism evidence="3 4">
    <name type="scientific">Anopheles maculatus</name>
    <dbReference type="NCBI Taxonomy" id="74869"/>
    <lineage>
        <taxon>Eukaryota</taxon>
        <taxon>Metazoa</taxon>
        <taxon>Ecdysozoa</taxon>
        <taxon>Arthropoda</taxon>
        <taxon>Hexapoda</taxon>
        <taxon>Insecta</taxon>
        <taxon>Pterygota</taxon>
        <taxon>Neoptera</taxon>
        <taxon>Endopterygota</taxon>
        <taxon>Diptera</taxon>
        <taxon>Nematocera</taxon>
        <taxon>Culicoidea</taxon>
        <taxon>Culicidae</taxon>
        <taxon>Anophelinae</taxon>
        <taxon>Anopheles</taxon>
        <taxon>Anopheles maculatus group</taxon>
    </lineage>
</organism>
<dbReference type="EnsemblMetazoa" id="AMAM017550-RA">
    <property type="protein sequence ID" value="AMAM017550-PA"/>
    <property type="gene ID" value="AMAM017550"/>
</dbReference>
<evidence type="ECO:0000313" key="3">
    <source>
        <dbReference type="EnsemblMetazoa" id="AMAM017550-PA"/>
    </source>
</evidence>
<evidence type="ECO:0000256" key="2">
    <source>
        <dbReference type="SAM" id="Phobius"/>
    </source>
</evidence>
<keyword evidence="2" id="KW-0812">Transmembrane</keyword>
<dbReference type="AlphaFoldDB" id="A0A182T173"/>
<evidence type="ECO:0000313" key="4">
    <source>
        <dbReference type="Proteomes" id="UP000075901"/>
    </source>
</evidence>
<dbReference type="Proteomes" id="UP000075901">
    <property type="component" value="Unassembled WGS sequence"/>
</dbReference>
<name>A0A182T173_9DIPT</name>
<feature type="transmembrane region" description="Helical" evidence="2">
    <location>
        <begin position="79"/>
        <end position="101"/>
    </location>
</feature>
<sequence>STLELLKLCNKHVSALAPKEIATSVVKTKSEKKAGGGGGGKRRASNMSHKKLKGGHMAIIENWYHQIPAFTDVFTEESFYMFAVCFVLATIAVVFVLSRFITLKPVD</sequence>
<reference evidence="4" key="1">
    <citation type="submission" date="2013-09" db="EMBL/GenBank/DDBJ databases">
        <title>The Genome Sequence of Anopheles maculatus species B.</title>
        <authorList>
            <consortium name="The Broad Institute Genomics Platform"/>
            <person name="Neafsey D.E."/>
            <person name="Besansky N."/>
            <person name="Howell P."/>
            <person name="Walton C."/>
            <person name="Young S.K."/>
            <person name="Zeng Q."/>
            <person name="Gargeya S."/>
            <person name="Fitzgerald M."/>
            <person name="Haas B."/>
            <person name="Abouelleil A."/>
            <person name="Allen A.W."/>
            <person name="Alvarado L."/>
            <person name="Arachchi H.M."/>
            <person name="Berlin A.M."/>
            <person name="Chapman S.B."/>
            <person name="Gainer-Dewar J."/>
            <person name="Goldberg J."/>
            <person name="Griggs A."/>
            <person name="Gujja S."/>
            <person name="Hansen M."/>
            <person name="Howarth C."/>
            <person name="Imamovic A."/>
            <person name="Ireland A."/>
            <person name="Larimer J."/>
            <person name="McCowan C."/>
            <person name="Murphy C."/>
            <person name="Pearson M."/>
            <person name="Poon T.W."/>
            <person name="Priest M."/>
            <person name="Roberts A."/>
            <person name="Saif S."/>
            <person name="Shea T."/>
            <person name="Sisk P."/>
            <person name="Sykes S."/>
            <person name="Wortman J."/>
            <person name="Nusbaum C."/>
            <person name="Birren B."/>
        </authorList>
    </citation>
    <scope>NUCLEOTIDE SEQUENCE [LARGE SCALE GENOMIC DNA]</scope>
    <source>
        <strain evidence="4">maculatus3</strain>
    </source>
</reference>
<dbReference type="VEuPathDB" id="VectorBase:AMAM017550"/>